<dbReference type="InterPro" id="IPR009200">
    <property type="entry name" value="DUF1269_membrane"/>
</dbReference>
<evidence type="ECO:0000313" key="3">
    <source>
        <dbReference type="Proteomes" id="UP000636960"/>
    </source>
</evidence>
<comment type="caution">
    <text evidence="2">The sequence shown here is derived from an EMBL/GenBank/DDBJ whole genome shotgun (WGS) entry which is preliminary data.</text>
</comment>
<organism evidence="2 3">
    <name type="scientific">Paractinoplanes rishiriensis</name>
    <dbReference type="NCBI Taxonomy" id="1050105"/>
    <lineage>
        <taxon>Bacteria</taxon>
        <taxon>Bacillati</taxon>
        <taxon>Actinomycetota</taxon>
        <taxon>Actinomycetes</taxon>
        <taxon>Micromonosporales</taxon>
        <taxon>Micromonosporaceae</taxon>
        <taxon>Paractinoplanes</taxon>
    </lineage>
</organism>
<feature type="transmembrane region" description="Helical" evidence="1">
    <location>
        <begin position="70"/>
        <end position="97"/>
    </location>
</feature>
<keyword evidence="3" id="KW-1185">Reference proteome</keyword>
<protein>
    <submittedName>
        <fullName evidence="2">Membrane protein</fullName>
    </submittedName>
</protein>
<accession>A0A919MPG0</accession>
<name>A0A919MPG0_9ACTN</name>
<dbReference type="AlphaFoldDB" id="A0A919MPG0"/>
<gene>
    <name evidence="2" type="ORF">Ari01nite_24960</name>
</gene>
<sequence length="168" mass="17642">MQGEHTMSDLIIIGYGDHDTAKRAYAQVIDLQKDHIVELNGLAVVTVDAEGHSHVDTPGKFVSGGAASGALWGAIFGLLFLMPFAGALVGGALGALFGKLGQAGINDSFRARVRALLTPGKAALVIMSRERTEDKFADALRPFGGEVLQTSLSHQQEKELAEELGTAG</sequence>
<evidence type="ECO:0000256" key="1">
    <source>
        <dbReference type="SAM" id="Phobius"/>
    </source>
</evidence>
<dbReference type="EMBL" id="BOMV01000023">
    <property type="protein sequence ID" value="GIE95031.1"/>
    <property type="molecule type" value="Genomic_DNA"/>
</dbReference>
<proteinExistence type="predicted"/>
<keyword evidence="1" id="KW-0812">Transmembrane</keyword>
<evidence type="ECO:0000313" key="2">
    <source>
        <dbReference type="EMBL" id="GIE95031.1"/>
    </source>
</evidence>
<reference evidence="2" key="1">
    <citation type="submission" date="2021-01" db="EMBL/GenBank/DDBJ databases">
        <title>Whole genome shotgun sequence of Actinoplanes rishiriensis NBRC 108556.</title>
        <authorList>
            <person name="Komaki H."/>
            <person name="Tamura T."/>
        </authorList>
    </citation>
    <scope>NUCLEOTIDE SEQUENCE</scope>
    <source>
        <strain evidence="2">NBRC 108556</strain>
    </source>
</reference>
<dbReference type="Pfam" id="PF06897">
    <property type="entry name" value="DUF1269"/>
    <property type="match status" value="1"/>
</dbReference>
<keyword evidence="1" id="KW-0472">Membrane</keyword>
<keyword evidence="1" id="KW-1133">Transmembrane helix</keyword>
<dbReference type="Proteomes" id="UP000636960">
    <property type="component" value="Unassembled WGS sequence"/>
</dbReference>